<dbReference type="AlphaFoldDB" id="A0A1S1LKQ6"/>
<reference evidence="1 2" key="1">
    <citation type="submission" date="2016-10" db="EMBL/GenBank/DDBJ databases">
        <title>Evaluation of Human, Veterinary and Environmental Mycobacterium chelonae Isolates by Core Genome Phylogenomic Analysis, Targeted Gene Comparison, and Anti-microbial Susceptibility Patterns: A Tale of Mistaken Identities.</title>
        <authorList>
            <person name="Fogelson S.B."/>
            <person name="Camus A.C."/>
            <person name="Lorenz W."/>
            <person name="Vasireddy R."/>
            <person name="Vasireddy S."/>
            <person name="Smith T."/>
            <person name="Brown-Elliott B.A."/>
            <person name="Wallace R.J.Jr."/>
            <person name="Hasan N.A."/>
            <person name="Reischl U."/>
            <person name="Sanchez S."/>
        </authorList>
    </citation>
    <scope>NUCLEOTIDE SEQUENCE [LARGE SCALE GENOMIC DNA]</scope>
    <source>
        <strain evidence="1 2">15515</strain>
    </source>
</reference>
<protein>
    <submittedName>
        <fullName evidence="1">Uncharacterized protein</fullName>
    </submittedName>
</protein>
<proteinExistence type="predicted"/>
<dbReference type="RefSeq" id="WP_070947406.1">
    <property type="nucleotide sequence ID" value="NZ_MLIQ01000014.1"/>
</dbReference>
<evidence type="ECO:0000313" key="1">
    <source>
        <dbReference type="EMBL" id="OHU57032.1"/>
    </source>
</evidence>
<sequence>MSKDAMLPCFKCGKALLNAVAGQDNQPQEGTEFRTYGHYGSTFWDSFDGEELVLNICDDCLRGHTDRLAQHKRYRPIMAPRVGMVGKHWVDRPMVPYTGNSDAGDVKIEPEEIGTDLPNSEWSDNAAELREYAMKLADGPTQERH</sequence>
<evidence type="ECO:0000313" key="2">
    <source>
        <dbReference type="Proteomes" id="UP000180043"/>
    </source>
</evidence>
<dbReference type="EMBL" id="MLIQ01000014">
    <property type="protein sequence ID" value="OHU57032.1"/>
    <property type="molecule type" value="Genomic_DNA"/>
</dbReference>
<organism evidence="1 2">
    <name type="scientific">Mycobacteroides chelonae</name>
    <name type="common">Mycobacterium chelonae</name>
    <dbReference type="NCBI Taxonomy" id="1774"/>
    <lineage>
        <taxon>Bacteria</taxon>
        <taxon>Bacillati</taxon>
        <taxon>Actinomycetota</taxon>
        <taxon>Actinomycetes</taxon>
        <taxon>Mycobacteriales</taxon>
        <taxon>Mycobacteriaceae</taxon>
        <taxon>Mycobacteroides</taxon>
    </lineage>
</organism>
<comment type="caution">
    <text evidence="1">The sequence shown here is derived from an EMBL/GenBank/DDBJ whole genome shotgun (WGS) entry which is preliminary data.</text>
</comment>
<dbReference type="Proteomes" id="UP000180043">
    <property type="component" value="Unassembled WGS sequence"/>
</dbReference>
<accession>A0A1S1LKQ6</accession>
<gene>
    <name evidence="1" type="ORF">BKG82_12600</name>
</gene>
<name>A0A1S1LKQ6_MYCCH</name>